<organism evidence="8 9">
    <name type="scientific">Loktanella atrilutea</name>
    <dbReference type="NCBI Taxonomy" id="366533"/>
    <lineage>
        <taxon>Bacteria</taxon>
        <taxon>Pseudomonadati</taxon>
        <taxon>Pseudomonadota</taxon>
        <taxon>Alphaproteobacteria</taxon>
        <taxon>Rhodobacterales</taxon>
        <taxon>Roseobacteraceae</taxon>
        <taxon>Loktanella</taxon>
    </lineage>
</organism>
<dbReference type="GO" id="GO:0005886">
    <property type="term" value="C:plasma membrane"/>
    <property type="evidence" value="ECO:0007669"/>
    <property type="project" value="UniProtKB-SubCell"/>
</dbReference>
<protein>
    <submittedName>
        <fullName evidence="8">Putative ABC transport system permease protein</fullName>
    </submittedName>
</protein>
<keyword evidence="9" id="KW-1185">Reference proteome</keyword>
<evidence type="ECO:0000256" key="6">
    <source>
        <dbReference type="SAM" id="Phobius"/>
    </source>
</evidence>
<feature type="transmembrane region" description="Helical" evidence="6">
    <location>
        <begin position="424"/>
        <end position="450"/>
    </location>
</feature>
<evidence type="ECO:0000256" key="4">
    <source>
        <dbReference type="ARBA" id="ARBA00022989"/>
    </source>
</evidence>
<feature type="domain" description="ABC3 transporter permease C-terminal" evidence="7">
    <location>
        <begin position="719"/>
        <end position="826"/>
    </location>
</feature>
<evidence type="ECO:0000259" key="7">
    <source>
        <dbReference type="Pfam" id="PF02687"/>
    </source>
</evidence>
<dbReference type="InterPro" id="IPR003838">
    <property type="entry name" value="ABC3_permease_C"/>
</dbReference>
<proteinExistence type="predicted"/>
<feature type="domain" description="ABC3 transporter permease C-terminal" evidence="7">
    <location>
        <begin position="262"/>
        <end position="375"/>
    </location>
</feature>
<feature type="transmembrane region" description="Helical" evidence="6">
    <location>
        <begin position="716"/>
        <end position="736"/>
    </location>
</feature>
<dbReference type="Pfam" id="PF02687">
    <property type="entry name" value="FtsX"/>
    <property type="match status" value="2"/>
</dbReference>
<feature type="transmembrane region" description="Helical" evidence="6">
    <location>
        <begin position="357"/>
        <end position="374"/>
    </location>
</feature>
<feature type="transmembrane region" description="Helical" evidence="6">
    <location>
        <begin position="395"/>
        <end position="418"/>
    </location>
</feature>
<feature type="transmembrane region" description="Helical" evidence="6">
    <location>
        <begin position="756"/>
        <end position="787"/>
    </location>
</feature>
<accession>A0A1M4XHG5</accession>
<feature type="transmembrane region" description="Helical" evidence="6">
    <location>
        <begin position="259"/>
        <end position="283"/>
    </location>
</feature>
<evidence type="ECO:0000256" key="1">
    <source>
        <dbReference type="ARBA" id="ARBA00004651"/>
    </source>
</evidence>
<dbReference type="PANTHER" id="PTHR30287:SF1">
    <property type="entry name" value="INNER MEMBRANE PROTEIN"/>
    <property type="match status" value="1"/>
</dbReference>
<dbReference type="InterPro" id="IPR038766">
    <property type="entry name" value="Membrane_comp_ABC_pdt"/>
</dbReference>
<dbReference type="EMBL" id="FQUE01000002">
    <property type="protein sequence ID" value="SHE92841.1"/>
    <property type="molecule type" value="Genomic_DNA"/>
</dbReference>
<evidence type="ECO:0000256" key="5">
    <source>
        <dbReference type="ARBA" id="ARBA00023136"/>
    </source>
</evidence>
<dbReference type="RefSeq" id="WP_072856594.1">
    <property type="nucleotide sequence ID" value="NZ_FQUE01000002.1"/>
</dbReference>
<dbReference type="PANTHER" id="PTHR30287">
    <property type="entry name" value="MEMBRANE COMPONENT OF PREDICTED ABC SUPERFAMILY METABOLITE UPTAKE TRANSPORTER"/>
    <property type="match status" value="1"/>
</dbReference>
<evidence type="ECO:0000256" key="3">
    <source>
        <dbReference type="ARBA" id="ARBA00022692"/>
    </source>
</evidence>
<keyword evidence="2" id="KW-1003">Cell membrane</keyword>
<sequence length="838" mass="87816">MTLSLALTFARRELRGGLRGFRVFLACLALGVAAIAAVGTVRAGIEAGLAEQGSALLGGDAQATLTYRYATPEELAFMQDVSTTLSETVDFRSMILVGEERALTQVRGVDDAYPLVGKVALDPPMPLADALAGNGTLPGGVMERVLSDRLGLEPGDTFRMGTQDFVFSAVLTSYPDNAAGGFSLGPRSIVLTKDLTNAGLLTEGTLFDTDYRMLLPPGTNLQALQDRAETQFRDTGMRWRDSREGAGGTARFVDRMGAFLILVGLSGLAVGGIGVSAAVRAYLGNKTATIAILKTLGATRGTIFATYAIQIGALTLLGVAIGLILGGGIPLALAPVIEAQLPIPADFGLYPAPLIEAAIYGILASAIFTLWPLARTENIRAATLFRDAFGGGTALPRWPYLAITVAMIALLLGLAIWFSGTVWLTLWTAGGIAGALLILVLAAALIRLVARLLRRAARGRPALRLALASIGARGGESTSVVLSLGLGLAVLAAIGQIDGNLRRAFTAELPDRAPSYFFVDIQPDQIDGYRQILADNPAVTKVETAPMLRGVITRINGEDAQKVAGGHWVVRGDRGITYADNLPDGSSLAGGEWWPKDYAGEPQISFAAEEAAEIGLELGDTLTVNVLGRDITGTITSFRQVNWDSAGLGFVLTFNSAALAGAPHSWISTVYAPEEAEARILRDVATAYPNVTAIRIRDAIDRVSVLIEGITAATRYGALATLVTGFLVLIGAAAAGERARTFEAAVLKTLGATRGLIVASFALRAALLGLAAGVVALTAGIIGGWAVQTYIMENDYRIIWSNALWIVGGGILVSLLAGLAFAIRPLQAAPAQVLRARE</sequence>
<keyword evidence="3 6" id="KW-0812">Transmembrane</keyword>
<reference evidence="9" key="1">
    <citation type="submission" date="2016-11" db="EMBL/GenBank/DDBJ databases">
        <authorList>
            <person name="Varghese N."/>
            <person name="Submissions S."/>
        </authorList>
    </citation>
    <scope>NUCLEOTIDE SEQUENCE [LARGE SCALE GENOMIC DNA]</scope>
    <source>
        <strain evidence="9">DSM 29326</strain>
    </source>
</reference>
<evidence type="ECO:0000256" key="2">
    <source>
        <dbReference type="ARBA" id="ARBA00022475"/>
    </source>
</evidence>
<name>A0A1M4XHG5_LOKAT</name>
<keyword evidence="4 6" id="KW-1133">Transmembrane helix</keyword>
<dbReference type="STRING" id="366533.SAMN05444339_102482"/>
<evidence type="ECO:0000313" key="8">
    <source>
        <dbReference type="EMBL" id="SHE92841.1"/>
    </source>
</evidence>
<comment type="subcellular location">
    <subcellularLocation>
        <location evidence="1">Cell membrane</location>
        <topology evidence="1">Multi-pass membrane protein</topology>
    </subcellularLocation>
</comment>
<dbReference type="OrthoDB" id="9775544at2"/>
<keyword evidence="5 6" id="KW-0472">Membrane</keyword>
<dbReference type="Proteomes" id="UP000183987">
    <property type="component" value="Unassembled WGS sequence"/>
</dbReference>
<gene>
    <name evidence="8" type="ORF">SAMN05444339_102482</name>
</gene>
<feature type="transmembrane region" description="Helical" evidence="6">
    <location>
        <begin position="799"/>
        <end position="823"/>
    </location>
</feature>
<feature type="transmembrane region" description="Helical" evidence="6">
    <location>
        <begin position="304"/>
        <end position="337"/>
    </location>
</feature>
<dbReference type="AlphaFoldDB" id="A0A1M4XHG5"/>
<evidence type="ECO:0000313" key="9">
    <source>
        <dbReference type="Proteomes" id="UP000183987"/>
    </source>
</evidence>